<reference evidence="2 5" key="2">
    <citation type="journal article" date="2014" name="BMC Genomics">
        <title>An improved genome release (version Mt4.0) for the model legume Medicago truncatula.</title>
        <authorList>
            <person name="Tang H."/>
            <person name="Krishnakumar V."/>
            <person name="Bidwell S."/>
            <person name="Rosen B."/>
            <person name="Chan A."/>
            <person name="Zhou S."/>
            <person name="Gentzbittel L."/>
            <person name="Childs K.L."/>
            <person name="Yandell M."/>
            <person name="Gundlach H."/>
            <person name="Mayer K.F."/>
            <person name="Schwartz D.C."/>
            <person name="Town C.D."/>
        </authorList>
    </citation>
    <scope>GENOME REANNOTATION</scope>
    <source>
        <strain evidence="2">A17</strain>
        <strain evidence="4 5">cv. Jemalong A17</strain>
    </source>
</reference>
<dbReference type="Proteomes" id="UP000265566">
    <property type="component" value="Chromosome 1"/>
</dbReference>
<evidence type="ECO:0000313" key="4">
    <source>
        <dbReference type="EnsemblPlants" id="KEH42871"/>
    </source>
</evidence>
<dbReference type="EMBL" id="CM001217">
    <property type="protein sequence ID" value="KEH42871.1"/>
    <property type="molecule type" value="Genomic_DNA"/>
</dbReference>
<dbReference type="HOGENOM" id="CLU_010721_2_2_1"/>
<dbReference type="PANTHER" id="PTHR32212:SF385">
    <property type="entry name" value="F-BOX_RNI_FBD-LIKE DOMAIN PROTEIN"/>
    <property type="match status" value="1"/>
</dbReference>
<reference evidence="3" key="5">
    <citation type="journal article" date="2018" name="Nat. Plants">
        <title>Whole-genome landscape of Medicago truncatula symbiotic genes.</title>
        <authorList>
            <person name="Pecrix Y."/>
            <person name="Gamas P."/>
            <person name="Carrere S."/>
        </authorList>
    </citation>
    <scope>NUCLEOTIDE SEQUENCE</scope>
    <source>
        <tissue evidence="3">Leaves</tissue>
    </source>
</reference>
<reference evidence="2 5" key="1">
    <citation type="journal article" date="2011" name="Nature">
        <title>The Medicago genome provides insight into the evolution of rhizobial symbioses.</title>
        <authorList>
            <person name="Young N.D."/>
            <person name="Debelle F."/>
            <person name="Oldroyd G.E."/>
            <person name="Geurts R."/>
            <person name="Cannon S.B."/>
            <person name="Udvardi M.K."/>
            <person name="Benedito V.A."/>
            <person name="Mayer K.F."/>
            <person name="Gouzy J."/>
            <person name="Schoof H."/>
            <person name="Van de Peer Y."/>
            <person name="Proost S."/>
            <person name="Cook D.R."/>
            <person name="Meyers B.C."/>
            <person name="Spannagl M."/>
            <person name="Cheung F."/>
            <person name="De Mita S."/>
            <person name="Krishnakumar V."/>
            <person name="Gundlach H."/>
            <person name="Zhou S."/>
            <person name="Mudge J."/>
            <person name="Bharti A.K."/>
            <person name="Murray J.D."/>
            <person name="Naoumkina M.A."/>
            <person name="Rosen B."/>
            <person name="Silverstein K.A."/>
            <person name="Tang H."/>
            <person name="Rombauts S."/>
            <person name="Zhao P.X."/>
            <person name="Zhou P."/>
            <person name="Barbe V."/>
            <person name="Bardou P."/>
            <person name="Bechner M."/>
            <person name="Bellec A."/>
            <person name="Berger A."/>
            <person name="Berges H."/>
            <person name="Bidwell S."/>
            <person name="Bisseling T."/>
            <person name="Choisne N."/>
            <person name="Couloux A."/>
            <person name="Denny R."/>
            <person name="Deshpande S."/>
            <person name="Dai X."/>
            <person name="Doyle J.J."/>
            <person name="Dudez A.M."/>
            <person name="Farmer A.D."/>
            <person name="Fouteau S."/>
            <person name="Franken C."/>
            <person name="Gibelin C."/>
            <person name="Gish J."/>
            <person name="Goldstein S."/>
            <person name="Gonzalez A.J."/>
            <person name="Green P.J."/>
            <person name="Hallab A."/>
            <person name="Hartog M."/>
            <person name="Hua A."/>
            <person name="Humphray S.J."/>
            <person name="Jeong D.H."/>
            <person name="Jing Y."/>
            <person name="Jocker A."/>
            <person name="Kenton S.M."/>
            <person name="Kim D.J."/>
            <person name="Klee K."/>
            <person name="Lai H."/>
            <person name="Lang C."/>
            <person name="Lin S."/>
            <person name="Macmil S.L."/>
            <person name="Magdelenat G."/>
            <person name="Matthews L."/>
            <person name="McCorrison J."/>
            <person name="Monaghan E.L."/>
            <person name="Mun J.H."/>
            <person name="Najar F.Z."/>
            <person name="Nicholson C."/>
            <person name="Noirot C."/>
            <person name="O'Bleness M."/>
            <person name="Paule C.R."/>
            <person name="Poulain J."/>
            <person name="Prion F."/>
            <person name="Qin B."/>
            <person name="Qu C."/>
            <person name="Retzel E.F."/>
            <person name="Riddle C."/>
            <person name="Sallet E."/>
            <person name="Samain S."/>
            <person name="Samson N."/>
            <person name="Sanders I."/>
            <person name="Saurat O."/>
            <person name="Scarpelli C."/>
            <person name="Schiex T."/>
            <person name="Segurens B."/>
            <person name="Severin A.J."/>
            <person name="Sherrier D.J."/>
            <person name="Shi R."/>
            <person name="Sims S."/>
            <person name="Singer S.R."/>
            <person name="Sinharoy S."/>
            <person name="Sterck L."/>
            <person name="Viollet A."/>
            <person name="Wang B.B."/>
            <person name="Wang K."/>
            <person name="Wang M."/>
            <person name="Wang X."/>
            <person name="Warfsmann J."/>
            <person name="Weissenbach J."/>
            <person name="White D.D."/>
            <person name="White J.D."/>
            <person name="Wiley G.B."/>
            <person name="Wincker P."/>
            <person name="Xing Y."/>
            <person name="Yang L."/>
            <person name="Yao Z."/>
            <person name="Ying F."/>
            <person name="Zhai J."/>
            <person name="Zhou L."/>
            <person name="Zuber A."/>
            <person name="Denarie J."/>
            <person name="Dixon R.A."/>
            <person name="May G.D."/>
            <person name="Schwartz D.C."/>
            <person name="Rogers J."/>
            <person name="Quetier F."/>
            <person name="Town C.D."/>
            <person name="Roe B.A."/>
        </authorList>
    </citation>
    <scope>NUCLEOTIDE SEQUENCE [LARGE SCALE GENOMIC DNA]</scope>
    <source>
        <strain evidence="2">A17</strain>
        <strain evidence="4 5">cv. Jemalong A17</strain>
    </source>
</reference>
<dbReference type="Gramene" id="rna4407">
    <property type="protein sequence ID" value="RHN80475.1"/>
    <property type="gene ID" value="gene4407"/>
</dbReference>
<dbReference type="Pfam" id="PF00646">
    <property type="entry name" value="F-box"/>
    <property type="match status" value="1"/>
</dbReference>
<reference evidence="4" key="3">
    <citation type="submission" date="2015-04" db="UniProtKB">
        <authorList>
            <consortium name="EnsemblPlants"/>
        </authorList>
    </citation>
    <scope>IDENTIFICATION</scope>
    <source>
        <strain evidence="4">cv. Jemalong A17</strain>
    </source>
</reference>
<dbReference type="Proteomes" id="UP000002051">
    <property type="component" value="Unassembled WGS sequence"/>
</dbReference>
<gene>
    <name evidence="2" type="ordered locus">MTR_1g077420</name>
    <name evidence="3" type="ORF">MtrunA17_Chr1g0188701</name>
</gene>
<evidence type="ECO:0000259" key="1">
    <source>
        <dbReference type="PROSITE" id="PS50181"/>
    </source>
</evidence>
<evidence type="ECO:0000313" key="3">
    <source>
        <dbReference type="EMBL" id="RHN80475.1"/>
    </source>
</evidence>
<dbReference type="PROSITE" id="PS50181">
    <property type="entry name" value="FBOX"/>
    <property type="match status" value="1"/>
</dbReference>
<feature type="domain" description="F-box" evidence="1">
    <location>
        <begin position="3"/>
        <end position="39"/>
    </location>
</feature>
<dbReference type="Gene3D" id="1.20.1280.50">
    <property type="match status" value="1"/>
</dbReference>
<dbReference type="InterPro" id="IPR053781">
    <property type="entry name" value="F-box_AtFBL13-like"/>
</dbReference>
<evidence type="ECO:0000313" key="5">
    <source>
        <dbReference type="Proteomes" id="UP000002051"/>
    </source>
</evidence>
<dbReference type="InterPro" id="IPR036047">
    <property type="entry name" value="F-box-like_dom_sf"/>
</dbReference>
<dbReference type="InterPro" id="IPR001810">
    <property type="entry name" value="F-box_dom"/>
</dbReference>
<reference evidence="6" key="4">
    <citation type="journal article" date="2018" name="Nat. Plants">
        <title>Whole-genome landscape of Medicago truncatula symbiotic genes.</title>
        <authorList>
            <person name="Pecrix Y."/>
            <person name="Staton S.E."/>
            <person name="Sallet E."/>
            <person name="Lelandais-Briere C."/>
            <person name="Moreau S."/>
            <person name="Carrere S."/>
            <person name="Blein T."/>
            <person name="Jardinaud M.F."/>
            <person name="Latrasse D."/>
            <person name="Zouine M."/>
            <person name="Zahm M."/>
            <person name="Kreplak J."/>
            <person name="Mayjonade B."/>
            <person name="Satge C."/>
            <person name="Perez M."/>
            <person name="Cauet S."/>
            <person name="Marande W."/>
            <person name="Chantry-Darmon C."/>
            <person name="Lopez-Roques C."/>
            <person name="Bouchez O."/>
            <person name="Berard A."/>
            <person name="Debelle F."/>
            <person name="Munos S."/>
            <person name="Bendahmane A."/>
            <person name="Berges H."/>
            <person name="Niebel A."/>
            <person name="Buitink J."/>
            <person name="Frugier F."/>
            <person name="Benhamed M."/>
            <person name="Crespi M."/>
            <person name="Gouzy J."/>
            <person name="Gamas P."/>
        </authorList>
    </citation>
    <scope>NUCLEOTIDE SEQUENCE [LARGE SCALE GENOMIC DNA]</scope>
    <source>
        <strain evidence="6">cv. Jemalong A17</strain>
    </source>
</reference>
<dbReference type="SUPFAM" id="SSF52047">
    <property type="entry name" value="RNI-like"/>
    <property type="match status" value="1"/>
</dbReference>
<dbReference type="SMART" id="SM00256">
    <property type="entry name" value="FBOX"/>
    <property type="match status" value="1"/>
</dbReference>
<accession>A0A072VMQ5</accession>
<name>A0A072VMQ5_MEDTR</name>
<dbReference type="PANTHER" id="PTHR32212">
    <property type="entry name" value="CYCLIN-LIKE F-BOX"/>
    <property type="match status" value="1"/>
</dbReference>
<dbReference type="AlphaFoldDB" id="A0A072VMQ5"/>
<protein>
    <submittedName>
        <fullName evidence="2">F-box/RNI/FBD-like domain protein</fullName>
    </submittedName>
    <submittedName>
        <fullName evidence="3">Putative F-box domain, leucine-rich repeat domain, L domain-containing protein</fullName>
    </submittedName>
</protein>
<sequence>MKRDRLNDLPNEILLHILSFLMIEDVVKTSILSKRWKNLWKYLPDLKLHTSEFSNPYLFSECVSGVVSSRSMGNHPLRTLDFDRHGCFQHKIFTELVKHAMSNGLQKLSIVVPSNIGLPCSIFSCHSLTSIYISVSMYDVKKRTRLPKRLDLPALKSMHLDFVGIQADDNGHAEPFSTCTELTDLYIDECVLVYPSSVPREVEGILNIANATLSNLTIKNTLTHTKLRPVPTFKYVISTPKITSFIVNGSPFQESSLPERMKVELCLS</sequence>
<dbReference type="EMBL" id="PSQE01000001">
    <property type="protein sequence ID" value="RHN80475.1"/>
    <property type="molecule type" value="Genomic_DNA"/>
</dbReference>
<keyword evidence="5" id="KW-1185">Reference proteome</keyword>
<organism evidence="2 5">
    <name type="scientific">Medicago truncatula</name>
    <name type="common">Barrel medic</name>
    <name type="synonym">Medicago tribuloides</name>
    <dbReference type="NCBI Taxonomy" id="3880"/>
    <lineage>
        <taxon>Eukaryota</taxon>
        <taxon>Viridiplantae</taxon>
        <taxon>Streptophyta</taxon>
        <taxon>Embryophyta</taxon>
        <taxon>Tracheophyta</taxon>
        <taxon>Spermatophyta</taxon>
        <taxon>Magnoliopsida</taxon>
        <taxon>eudicotyledons</taxon>
        <taxon>Gunneridae</taxon>
        <taxon>Pentapetalae</taxon>
        <taxon>rosids</taxon>
        <taxon>fabids</taxon>
        <taxon>Fabales</taxon>
        <taxon>Fabaceae</taxon>
        <taxon>Papilionoideae</taxon>
        <taxon>50 kb inversion clade</taxon>
        <taxon>NPAAA clade</taxon>
        <taxon>Hologalegina</taxon>
        <taxon>IRL clade</taxon>
        <taxon>Trifolieae</taxon>
        <taxon>Medicago</taxon>
    </lineage>
</organism>
<dbReference type="SUPFAM" id="SSF81383">
    <property type="entry name" value="F-box domain"/>
    <property type="match status" value="1"/>
</dbReference>
<proteinExistence type="predicted"/>
<evidence type="ECO:0000313" key="2">
    <source>
        <dbReference type="EMBL" id="KEH42871.1"/>
    </source>
</evidence>
<evidence type="ECO:0000313" key="6">
    <source>
        <dbReference type="Proteomes" id="UP000265566"/>
    </source>
</evidence>
<dbReference type="STRING" id="3880.A0A072VMQ5"/>
<dbReference type="CDD" id="cd22160">
    <property type="entry name" value="F-box_AtFBL13-like"/>
    <property type="match status" value="1"/>
</dbReference>
<dbReference type="EnsemblPlants" id="KEH42871">
    <property type="protein sequence ID" value="KEH42871"/>
    <property type="gene ID" value="MTR_1g077420"/>
</dbReference>
<dbReference type="OrthoDB" id="677997at2759"/>